<keyword evidence="4" id="KW-1185">Reference proteome</keyword>
<name>A0A1L0A8P5_9GAMM</name>
<sequence>MFKFFLLPLILSILWFGFLQYNNWTIQQGKKGFIYIIGGTTATIAFLSLMIFLTQ</sequence>
<dbReference type="GeneID" id="61298345"/>
<reference evidence="2 4" key="2">
    <citation type="submission" date="2016-11" db="EMBL/GenBank/DDBJ databases">
        <authorList>
            <person name="Klemetsen T."/>
        </authorList>
    </citation>
    <scope>NUCLEOTIDE SEQUENCE [LARGE SCALE GENOMIC DNA]</scope>
    <source>
        <strain evidence="2">MT 2528</strain>
    </source>
</reference>
<accession>A0A1L0A8P5</accession>
<dbReference type="EMBL" id="FPLJ01000006">
    <property type="protein sequence ID" value="SGY82210.1"/>
    <property type="molecule type" value="Genomic_DNA"/>
</dbReference>
<evidence type="ECO:0000256" key="1">
    <source>
        <dbReference type="SAM" id="Phobius"/>
    </source>
</evidence>
<reference evidence="3 5" key="1">
    <citation type="submission" date="2016-11" db="EMBL/GenBank/DDBJ databases">
        <authorList>
            <person name="Jaros S."/>
            <person name="Januszkiewicz K."/>
            <person name="Wedrychowicz H."/>
        </authorList>
    </citation>
    <scope>NUCLEOTIDE SEQUENCE [LARGE SCALE GENOMIC DNA]</scope>
    <source>
        <strain evidence="3">NVI 5450</strain>
    </source>
</reference>
<gene>
    <name evidence="2" type="ORF">MT2528_0200</name>
    <name evidence="3" type="ORF">NVI5450_0185</name>
</gene>
<protein>
    <submittedName>
        <fullName evidence="3">Uncharacterized protein</fullName>
    </submittedName>
</protein>
<evidence type="ECO:0000313" key="4">
    <source>
        <dbReference type="Proteomes" id="UP000182660"/>
    </source>
</evidence>
<keyword evidence="1" id="KW-1133">Transmembrane helix</keyword>
<dbReference type="AlphaFoldDB" id="A0A1L0A8P5"/>
<evidence type="ECO:0000313" key="5">
    <source>
        <dbReference type="Proteomes" id="UP000183794"/>
    </source>
</evidence>
<evidence type="ECO:0000313" key="2">
    <source>
        <dbReference type="EMBL" id="SGY82210.1"/>
    </source>
</evidence>
<feature type="transmembrane region" description="Helical" evidence="1">
    <location>
        <begin position="32"/>
        <end position="53"/>
    </location>
</feature>
<dbReference type="Proteomes" id="UP000183794">
    <property type="component" value="Unassembled WGS sequence"/>
</dbReference>
<proteinExistence type="predicted"/>
<organism evidence="3 5">
    <name type="scientific">Moritella viscosa</name>
    <dbReference type="NCBI Taxonomy" id="80854"/>
    <lineage>
        <taxon>Bacteria</taxon>
        <taxon>Pseudomonadati</taxon>
        <taxon>Pseudomonadota</taxon>
        <taxon>Gammaproteobacteria</taxon>
        <taxon>Alteromonadales</taxon>
        <taxon>Moritellaceae</taxon>
        <taxon>Moritella</taxon>
    </lineage>
</organism>
<dbReference type="EMBL" id="FPLD01000005">
    <property type="protein sequence ID" value="SGY82648.1"/>
    <property type="molecule type" value="Genomic_DNA"/>
</dbReference>
<dbReference type="Proteomes" id="UP000182660">
    <property type="component" value="Unassembled WGS sequence"/>
</dbReference>
<evidence type="ECO:0000313" key="3">
    <source>
        <dbReference type="EMBL" id="SGY82648.1"/>
    </source>
</evidence>
<keyword evidence="1" id="KW-0472">Membrane</keyword>
<keyword evidence="1" id="KW-0812">Transmembrane</keyword>
<dbReference type="RefSeq" id="WP_045108937.1">
    <property type="nucleotide sequence ID" value="NZ_CAWQZC010000077.1"/>
</dbReference>